<dbReference type="EMBL" id="RHLQ01000036">
    <property type="protein sequence ID" value="RNC97856.1"/>
    <property type="molecule type" value="Genomic_DNA"/>
</dbReference>
<comment type="caution">
    <text evidence="2">The sequence shown here is derived from an EMBL/GenBank/DDBJ whole genome shotgun (WGS) entry which is preliminary data.</text>
</comment>
<feature type="transmembrane region" description="Helical" evidence="1">
    <location>
        <begin position="58"/>
        <end position="85"/>
    </location>
</feature>
<dbReference type="Proteomes" id="UP000279909">
    <property type="component" value="Unassembled WGS sequence"/>
</dbReference>
<keyword evidence="1" id="KW-0472">Membrane</keyword>
<protein>
    <submittedName>
        <fullName evidence="2">Uncharacterized protein</fullName>
    </submittedName>
</protein>
<reference evidence="2 3" key="1">
    <citation type="journal article" date="2014" name="Int. J. Syst. Evol. Microbiol.">
        <title>Lysinibacillus halotolerans sp. nov., isolated from saline-alkaline soil.</title>
        <authorList>
            <person name="Kong D."/>
            <person name="Wang Y."/>
            <person name="Zhao B."/>
            <person name="Li Y."/>
            <person name="Song J."/>
            <person name="Zhai Y."/>
            <person name="Zhang C."/>
            <person name="Wang H."/>
            <person name="Chen X."/>
            <person name="Zhao B."/>
            <person name="Ruan Z."/>
        </authorList>
    </citation>
    <scope>NUCLEOTIDE SEQUENCE [LARGE SCALE GENOMIC DNA]</scope>
    <source>
        <strain evidence="2 3">MCCC 1A12703</strain>
    </source>
</reference>
<sequence>MPFFVFPSLFLHLGIPSFLIFIIIFLSVGILFSIFFIPLHWSFAKEYASKRDKRKISVFFLIQGITVLSGSILIVIVFFLFYYFYK</sequence>
<organism evidence="2 3">
    <name type="scientific">Lysinibacillus halotolerans</name>
    <dbReference type="NCBI Taxonomy" id="1368476"/>
    <lineage>
        <taxon>Bacteria</taxon>
        <taxon>Bacillati</taxon>
        <taxon>Bacillota</taxon>
        <taxon>Bacilli</taxon>
        <taxon>Bacillales</taxon>
        <taxon>Bacillaceae</taxon>
        <taxon>Lysinibacillus</taxon>
    </lineage>
</organism>
<gene>
    <name evidence="2" type="ORF">EC501_13250</name>
</gene>
<feature type="transmembrane region" description="Helical" evidence="1">
    <location>
        <begin position="15"/>
        <end position="37"/>
    </location>
</feature>
<name>A0A3M8H623_9BACI</name>
<evidence type="ECO:0000256" key="1">
    <source>
        <dbReference type="SAM" id="Phobius"/>
    </source>
</evidence>
<accession>A0A3M8H623</accession>
<keyword evidence="1" id="KW-1133">Transmembrane helix</keyword>
<keyword evidence="1" id="KW-0812">Transmembrane</keyword>
<dbReference type="AlphaFoldDB" id="A0A3M8H623"/>
<evidence type="ECO:0000313" key="2">
    <source>
        <dbReference type="EMBL" id="RNC97856.1"/>
    </source>
</evidence>
<keyword evidence="3" id="KW-1185">Reference proteome</keyword>
<proteinExistence type="predicted"/>
<evidence type="ECO:0000313" key="3">
    <source>
        <dbReference type="Proteomes" id="UP000279909"/>
    </source>
</evidence>